<evidence type="ECO:0000313" key="1">
    <source>
        <dbReference type="EMBL" id="KAH3747266.1"/>
    </source>
</evidence>
<protein>
    <submittedName>
        <fullName evidence="1">Uncharacterized protein</fullName>
    </submittedName>
</protein>
<dbReference type="Proteomes" id="UP000828390">
    <property type="component" value="Unassembled WGS sequence"/>
</dbReference>
<dbReference type="AlphaFoldDB" id="A0A9D4I1W4"/>
<organism evidence="1 2">
    <name type="scientific">Dreissena polymorpha</name>
    <name type="common">Zebra mussel</name>
    <name type="synonym">Mytilus polymorpha</name>
    <dbReference type="NCBI Taxonomy" id="45954"/>
    <lineage>
        <taxon>Eukaryota</taxon>
        <taxon>Metazoa</taxon>
        <taxon>Spiralia</taxon>
        <taxon>Lophotrochozoa</taxon>
        <taxon>Mollusca</taxon>
        <taxon>Bivalvia</taxon>
        <taxon>Autobranchia</taxon>
        <taxon>Heteroconchia</taxon>
        <taxon>Euheterodonta</taxon>
        <taxon>Imparidentia</taxon>
        <taxon>Neoheterodontei</taxon>
        <taxon>Myida</taxon>
        <taxon>Dreissenoidea</taxon>
        <taxon>Dreissenidae</taxon>
        <taxon>Dreissena</taxon>
    </lineage>
</organism>
<evidence type="ECO:0000313" key="2">
    <source>
        <dbReference type="Proteomes" id="UP000828390"/>
    </source>
</evidence>
<reference evidence="1" key="2">
    <citation type="submission" date="2020-11" db="EMBL/GenBank/DDBJ databases">
        <authorList>
            <person name="McCartney M.A."/>
            <person name="Auch B."/>
            <person name="Kono T."/>
            <person name="Mallez S."/>
            <person name="Becker A."/>
            <person name="Gohl D.M."/>
            <person name="Silverstein K.A.T."/>
            <person name="Koren S."/>
            <person name="Bechman K.B."/>
            <person name="Herman A."/>
            <person name="Abrahante J.E."/>
            <person name="Garbe J."/>
        </authorList>
    </citation>
    <scope>NUCLEOTIDE SEQUENCE</scope>
    <source>
        <strain evidence="1">Duluth1</strain>
        <tissue evidence="1">Whole animal</tissue>
    </source>
</reference>
<name>A0A9D4I1W4_DREPO</name>
<comment type="caution">
    <text evidence="1">The sequence shown here is derived from an EMBL/GenBank/DDBJ whole genome shotgun (WGS) entry which is preliminary data.</text>
</comment>
<proteinExistence type="predicted"/>
<gene>
    <name evidence="1" type="ORF">DPMN_181689</name>
</gene>
<accession>A0A9D4I1W4</accession>
<dbReference type="EMBL" id="JAIWYP010000010">
    <property type="protein sequence ID" value="KAH3747266.1"/>
    <property type="molecule type" value="Genomic_DNA"/>
</dbReference>
<keyword evidence="2" id="KW-1185">Reference proteome</keyword>
<reference evidence="1" key="1">
    <citation type="journal article" date="2019" name="bioRxiv">
        <title>The Genome of the Zebra Mussel, Dreissena polymorpha: A Resource for Invasive Species Research.</title>
        <authorList>
            <person name="McCartney M.A."/>
            <person name="Auch B."/>
            <person name="Kono T."/>
            <person name="Mallez S."/>
            <person name="Zhang Y."/>
            <person name="Obille A."/>
            <person name="Becker A."/>
            <person name="Abrahante J.E."/>
            <person name="Garbe J."/>
            <person name="Badalamenti J.P."/>
            <person name="Herman A."/>
            <person name="Mangelson H."/>
            <person name="Liachko I."/>
            <person name="Sullivan S."/>
            <person name="Sone E.D."/>
            <person name="Koren S."/>
            <person name="Silverstein K.A.T."/>
            <person name="Beckman K.B."/>
            <person name="Gohl D.M."/>
        </authorList>
    </citation>
    <scope>NUCLEOTIDE SEQUENCE</scope>
    <source>
        <strain evidence="1">Duluth1</strain>
        <tissue evidence="1">Whole animal</tissue>
    </source>
</reference>
<sequence length="90" mass="10286">MPKEASKAHWFKKHFCLFKTQQPNKLGRYGENSLFFATRILWTTTSGMMSACKGTGKDCCCMNWLCGIRALRIVFTVSVRMSERNLVNTA</sequence>